<dbReference type="EMBL" id="FXTM01000013">
    <property type="protein sequence ID" value="SMO59662.1"/>
    <property type="molecule type" value="Genomic_DNA"/>
</dbReference>
<keyword evidence="1" id="KW-0371">Homeobox</keyword>
<dbReference type="GO" id="GO:0003677">
    <property type="term" value="F:DNA binding"/>
    <property type="evidence" value="ECO:0007669"/>
    <property type="project" value="UniProtKB-KW"/>
</dbReference>
<dbReference type="RefSeq" id="WP_142935602.1">
    <property type="nucleotide sequence ID" value="NZ_FXTM01000013.1"/>
</dbReference>
<dbReference type="InterPro" id="IPR009057">
    <property type="entry name" value="Homeodomain-like_sf"/>
</dbReference>
<sequence length="161" mass="18556">MAKKVTKSKKSYELRSKVIKLLARGLSQTEIAKLLGKTPQRIHQIVKEIREGDEDGLHPWDVKVKFQAIEKELWKNYDKAKDVREKVMVLAEIRETNARGVQIMQSMGLLPKVPDEVNMVATQQIQVDSKVAELPKEEREKLAQVIDTLQSLKKKKLEEKK</sequence>
<dbReference type="SUPFAM" id="SSF46689">
    <property type="entry name" value="Homeodomain-like"/>
    <property type="match status" value="1"/>
</dbReference>
<evidence type="ECO:0000313" key="1">
    <source>
        <dbReference type="EMBL" id="SMO59662.1"/>
    </source>
</evidence>
<accession>A0A521CJS6</accession>
<proteinExistence type="predicted"/>
<evidence type="ECO:0000313" key="2">
    <source>
        <dbReference type="Proteomes" id="UP000317315"/>
    </source>
</evidence>
<keyword evidence="2" id="KW-1185">Reference proteome</keyword>
<keyword evidence="1" id="KW-0238">DNA-binding</keyword>
<protein>
    <submittedName>
        <fullName evidence="1">Homeodomain-like domain-containing protein</fullName>
    </submittedName>
</protein>
<gene>
    <name evidence="1" type="ORF">SAMN06269117_11342</name>
</gene>
<dbReference type="Pfam" id="PF13384">
    <property type="entry name" value="HTH_23"/>
    <property type="match status" value="1"/>
</dbReference>
<reference evidence="1 2" key="1">
    <citation type="submission" date="2017-05" db="EMBL/GenBank/DDBJ databases">
        <authorList>
            <person name="Varghese N."/>
            <person name="Submissions S."/>
        </authorList>
    </citation>
    <scope>NUCLEOTIDE SEQUENCE [LARGE SCALE GENOMIC DNA]</scope>
    <source>
        <strain evidence="1 2">DSM 16304</strain>
    </source>
</reference>
<dbReference type="AlphaFoldDB" id="A0A521CJS6"/>
<name>A0A521CJS6_9BACT</name>
<dbReference type="Proteomes" id="UP000317315">
    <property type="component" value="Unassembled WGS sequence"/>
</dbReference>
<organism evidence="1 2">
    <name type="scientific">Balnearium lithotrophicum</name>
    <dbReference type="NCBI Taxonomy" id="223788"/>
    <lineage>
        <taxon>Bacteria</taxon>
        <taxon>Pseudomonadati</taxon>
        <taxon>Aquificota</taxon>
        <taxon>Aquificia</taxon>
        <taxon>Desulfurobacteriales</taxon>
        <taxon>Desulfurobacteriaceae</taxon>
        <taxon>Balnearium</taxon>
    </lineage>
</organism>